<accession>A0A7G9FJC4</accession>
<dbReference type="EMBL" id="CP060632">
    <property type="protein sequence ID" value="QNL98655.1"/>
    <property type="molecule type" value="Genomic_DNA"/>
</dbReference>
<evidence type="ECO:0000313" key="2">
    <source>
        <dbReference type="Proteomes" id="UP000515819"/>
    </source>
</evidence>
<sequence length="48" mass="5178">MFMNILVGIMAAIAILAGVWGFWVDHRKDKDLPNETSAAGNADTSSKN</sequence>
<protein>
    <submittedName>
        <fullName evidence="1">Uncharacterized protein</fullName>
    </submittedName>
</protein>
<dbReference type="KEGG" id="wcp:H9Q76_07785"/>
<name>A0A7G9FJC4_9FIRM</name>
<organism evidence="1 2">
    <name type="scientific">Wujia chipingensis</name>
    <dbReference type="NCBI Taxonomy" id="2763670"/>
    <lineage>
        <taxon>Bacteria</taxon>
        <taxon>Bacillati</taxon>
        <taxon>Bacillota</taxon>
        <taxon>Clostridia</taxon>
        <taxon>Lachnospirales</taxon>
        <taxon>Lachnospiraceae</taxon>
        <taxon>Wujia</taxon>
    </lineage>
</organism>
<dbReference type="Proteomes" id="UP000515819">
    <property type="component" value="Chromosome"/>
</dbReference>
<proteinExistence type="predicted"/>
<evidence type="ECO:0000313" key="1">
    <source>
        <dbReference type="EMBL" id="QNL98655.1"/>
    </source>
</evidence>
<keyword evidence="2" id="KW-1185">Reference proteome</keyword>
<dbReference type="AlphaFoldDB" id="A0A7G9FJC4"/>
<gene>
    <name evidence="1" type="ORF">H9Q76_07785</name>
</gene>
<dbReference type="RefSeq" id="WP_227573520.1">
    <property type="nucleotide sequence ID" value="NZ_CP060632.1"/>
</dbReference>
<reference evidence="1 2" key="1">
    <citation type="submission" date="2020-08" db="EMBL/GenBank/DDBJ databases">
        <authorList>
            <person name="Liu C."/>
            <person name="Sun Q."/>
        </authorList>
    </citation>
    <scope>NUCLEOTIDE SEQUENCE [LARGE SCALE GENOMIC DNA]</scope>
    <source>
        <strain evidence="1 2">NSJ-4</strain>
    </source>
</reference>